<name>A0ABT2HH63_9MICO</name>
<dbReference type="InterPro" id="IPR045596">
    <property type="entry name" value="DUF6459"/>
</dbReference>
<accession>A0ABT2HH63</accession>
<evidence type="ECO:0000256" key="1">
    <source>
        <dbReference type="SAM" id="MobiDB-lite"/>
    </source>
</evidence>
<proteinExistence type="predicted"/>
<feature type="compositionally biased region" description="Pro residues" evidence="1">
    <location>
        <begin position="34"/>
        <end position="58"/>
    </location>
</feature>
<dbReference type="RefSeq" id="WP_258554782.1">
    <property type="nucleotide sequence ID" value="NZ_BMNV01000001.1"/>
</dbReference>
<reference evidence="2 3" key="1">
    <citation type="submission" date="2022-08" db="EMBL/GenBank/DDBJ databases">
        <title>Taxonomy of Curtobacterium flaccumfaciens.</title>
        <authorList>
            <person name="Osdaghi E."/>
            <person name="Taghavi S.M."/>
            <person name="Hamidizade M."/>
            <person name="Abachi H."/>
            <person name="Fazliarab A."/>
            <person name="Baeyen S."/>
            <person name="Portier P."/>
            <person name="Van Vaerenbergh J."/>
            <person name="Jacques M.-A."/>
        </authorList>
    </citation>
    <scope>NUCLEOTIDE SEQUENCE [LARGE SCALE GENOMIC DNA]</scope>
    <source>
        <strain evidence="2 3">LMG8786T</strain>
    </source>
</reference>
<dbReference type="Pfam" id="PF20060">
    <property type="entry name" value="DUF6459"/>
    <property type="match status" value="1"/>
</dbReference>
<sequence>MGGTGVSGHAHRLDDEDDDDRSETRVRAVAAVPAPRPAGTPAPPPEPGTPDADAPPDPAEVAAALARCVVEVLAGARDVDSIARWVTEDVHRHLLHRAAVAARARALRRRARSRPLVQVGTVRLCPVAPGVVEAAVVVHTRAHARAVALRLELRQGRWRAVVVGVL</sequence>
<dbReference type="Proteomes" id="UP001652264">
    <property type="component" value="Unassembled WGS sequence"/>
</dbReference>
<evidence type="ECO:0000313" key="3">
    <source>
        <dbReference type="Proteomes" id="UP001652264"/>
    </source>
</evidence>
<protein>
    <submittedName>
        <fullName evidence="2">Rv3235 family protein</fullName>
    </submittedName>
</protein>
<keyword evidence="3" id="KW-1185">Reference proteome</keyword>
<dbReference type="EMBL" id="JANVAD010000004">
    <property type="protein sequence ID" value="MCS6522614.1"/>
    <property type="molecule type" value="Genomic_DNA"/>
</dbReference>
<gene>
    <name evidence="2" type="ORF">NYQ28_08550</name>
</gene>
<feature type="region of interest" description="Disordered" evidence="1">
    <location>
        <begin position="1"/>
        <end position="58"/>
    </location>
</feature>
<comment type="caution">
    <text evidence="2">The sequence shown here is derived from an EMBL/GenBank/DDBJ whole genome shotgun (WGS) entry which is preliminary data.</text>
</comment>
<organism evidence="2 3">
    <name type="scientific">Curtobacterium citreum</name>
    <dbReference type="NCBI Taxonomy" id="2036"/>
    <lineage>
        <taxon>Bacteria</taxon>
        <taxon>Bacillati</taxon>
        <taxon>Actinomycetota</taxon>
        <taxon>Actinomycetes</taxon>
        <taxon>Micrococcales</taxon>
        <taxon>Microbacteriaceae</taxon>
        <taxon>Curtobacterium</taxon>
    </lineage>
</organism>
<evidence type="ECO:0000313" key="2">
    <source>
        <dbReference type="EMBL" id="MCS6522614.1"/>
    </source>
</evidence>